<gene>
    <name evidence="1" type="ORF">FYJ66_09120</name>
</gene>
<dbReference type="EMBL" id="VUNB01000022">
    <property type="protein sequence ID" value="MST69734.1"/>
    <property type="molecule type" value="Genomic_DNA"/>
</dbReference>
<name>A0A6A8MCH6_9FIRM</name>
<dbReference type="InterPro" id="IPR036188">
    <property type="entry name" value="FAD/NAD-bd_sf"/>
</dbReference>
<accession>A0A6A8MCH6</accession>
<dbReference type="SUPFAM" id="SSF51905">
    <property type="entry name" value="FAD/NAD(P)-binding domain"/>
    <property type="match status" value="1"/>
</dbReference>
<dbReference type="Gene3D" id="3.50.50.60">
    <property type="entry name" value="FAD/NAD(P)-binding domain"/>
    <property type="match status" value="1"/>
</dbReference>
<proteinExistence type="predicted"/>
<dbReference type="AlphaFoldDB" id="A0A6A8MCH6"/>
<dbReference type="Pfam" id="PF13450">
    <property type="entry name" value="NAD_binding_8"/>
    <property type="match status" value="1"/>
</dbReference>
<dbReference type="PRINTS" id="PR00419">
    <property type="entry name" value="ADXRDTASE"/>
</dbReference>
<reference evidence="1" key="1">
    <citation type="submission" date="2019-09" db="EMBL/GenBank/DDBJ databases">
        <title>In-depth cultivation of the pig gut microbiome towards novel bacterial diversity and tailored functional studies.</title>
        <authorList>
            <person name="Wylensek D."/>
            <person name="Hitch T.C.A."/>
            <person name="Clavel T."/>
        </authorList>
    </citation>
    <scope>NUCLEOTIDE SEQUENCE</scope>
    <source>
        <strain evidence="1">RF-744-FAT-WT-3</strain>
    </source>
</reference>
<comment type="caution">
    <text evidence="1">The sequence shown here is derived from an EMBL/GenBank/DDBJ whole genome shotgun (WGS) entry which is preliminary data.</text>
</comment>
<evidence type="ECO:0000313" key="1">
    <source>
        <dbReference type="EMBL" id="MST69734.1"/>
    </source>
</evidence>
<feature type="non-terminal residue" evidence="1">
    <location>
        <position position="43"/>
    </location>
</feature>
<dbReference type="RefSeq" id="WP_154573187.1">
    <property type="nucleotide sequence ID" value="NZ_VUNB01000022.1"/>
</dbReference>
<organism evidence="1">
    <name type="scientific">Baileyella intestinalis</name>
    <dbReference type="NCBI Taxonomy" id="2606709"/>
    <lineage>
        <taxon>Bacteria</taxon>
        <taxon>Bacillati</taxon>
        <taxon>Bacillota</taxon>
        <taxon>Clostridia</taxon>
        <taxon>Peptostreptococcales</taxon>
        <taxon>Anaerovoracaceae</taxon>
        <taxon>Baileyella</taxon>
    </lineage>
</organism>
<protein>
    <submittedName>
        <fullName evidence="1">NAD(P)-binding protein</fullName>
    </submittedName>
</protein>
<sequence length="43" mass="4639">MTRKIAIIGAGPAGYTLAQELVKTENEYQIDIFDKEAEIGGAI</sequence>